<accession>A0A8D8NDF8</accession>
<reference evidence="2" key="1">
    <citation type="submission" date="2021-05" db="EMBL/GenBank/DDBJ databases">
        <authorList>
            <person name="Alioto T."/>
            <person name="Alioto T."/>
            <person name="Gomez Garrido J."/>
        </authorList>
    </citation>
    <scope>NUCLEOTIDE SEQUENCE</scope>
</reference>
<organism evidence="2">
    <name type="scientific">Culex pipiens</name>
    <name type="common">House mosquito</name>
    <dbReference type="NCBI Taxonomy" id="7175"/>
    <lineage>
        <taxon>Eukaryota</taxon>
        <taxon>Metazoa</taxon>
        <taxon>Ecdysozoa</taxon>
        <taxon>Arthropoda</taxon>
        <taxon>Hexapoda</taxon>
        <taxon>Insecta</taxon>
        <taxon>Pterygota</taxon>
        <taxon>Neoptera</taxon>
        <taxon>Endopterygota</taxon>
        <taxon>Diptera</taxon>
        <taxon>Nematocera</taxon>
        <taxon>Culicoidea</taxon>
        <taxon>Culicidae</taxon>
        <taxon>Culicinae</taxon>
        <taxon>Culicini</taxon>
        <taxon>Culex</taxon>
        <taxon>Culex</taxon>
    </lineage>
</organism>
<feature type="compositionally biased region" description="Polar residues" evidence="1">
    <location>
        <begin position="25"/>
        <end position="40"/>
    </location>
</feature>
<feature type="compositionally biased region" description="Polar residues" evidence="1">
    <location>
        <begin position="76"/>
        <end position="85"/>
    </location>
</feature>
<dbReference type="EMBL" id="HBUE01159388">
    <property type="protein sequence ID" value="CAG6509390.1"/>
    <property type="molecule type" value="Transcribed_RNA"/>
</dbReference>
<dbReference type="AlphaFoldDB" id="A0A8D8NDF8"/>
<feature type="region of interest" description="Disordered" evidence="1">
    <location>
        <begin position="1"/>
        <end position="40"/>
    </location>
</feature>
<feature type="compositionally biased region" description="Polar residues" evidence="1">
    <location>
        <begin position="1"/>
        <end position="17"/>
    </location>
</feature>
<dbReference type="EMBL" id="HBUE01264524">
    <property type="protein sequence ID" value="CAG6560770.1"/>
    <property type="molecule type" value="Transcribed_RNA"/>
</dbReference>
<proteinExistence type="predicted"/>
<evidence type="ECO:0000256" key="1">
    <source>
        <dbReference type="SAM" id="MobiDB-lite"/>
    </source>
</evidence>
<sequence>MMQNLLSCVTHGSTTGTERGHNDLLQATASSPGRSRNSTRGPLFFFATEESMPHRTTTSTQSLTLWLLPVGASPWPQSLALSHNPAQERIDDDDGERDPKIKQESKKKRGARIQATMTG</sequence>
<name>A0A8D8NDF8_CULPI</name>
<protein>
    <submittedName>
        <fullName evidence="2">(northern house mosquito) hypothetical protein</fullName>
    </submittedName>
</protein>
<feature type="region of interest" description="Disordered" evidence="1">
    <location>
        <begin position="76"/>
        <end position="119"/>
    </location>
</feature>
<evidence type="ECO:0000313" key="2">
    <source>
        <dbReference type="EMBL" id="CAG6560770.1"/>
    </source>
</evidence>